<keyword evidence="1" id="KW-0732">Signal</keyword>
<dbReference type="Proteomes" id="UP000216442">
    <property type="component" value="Unassembled WGS sequence"/>
</dbReference>
<dbReference type="RefSeq" id="WP_095495199.1">
    <property type="nucleotide sequence ID" value="NZ_NPKJ01000066.1"/>
</dbReference>
<gene>
    <name evidence="2" type="ORF">CIT26_25785</name>
</gene>
<dbReference type="SUPFAM" id="SSF89392">
    <property type="entry name" value="Prokaryotic lipoproteins and lipoprotein localization factors"/>
    <property type="match status" value="1"/>
</dbReference>
<dbReference type="InterPro" id="IPR019207">
    <property type="entry name" value="DUF2092"/>
</dbReference>
<dbReference type="EMBL" id="NPKJ01000066">
    <property type="protein sequence ID" value="PAQ06545.1"/>
    <property type="molecule type" value="Genomic_DNA"/>
</dbReference>
<organism evidence="2 3">
    <name type="scientific">Mesorhizobium temperatum</name>
    <dbReference type="NCBI Taxonomy" id="241416"/>
    <lineage>
        <taxon>Bacteria</taxon>
        <taxon>Pseudomonadati</taxon>
        <taxon>Pseudomonadota</taxon>
        <taxon>Alphaproteobacteria</taxon>
        <taxon>Hyphomicrobiales</taxon>
        <taxon>Phyllobacteriaceae</taxon>
        <taxon>Mesorhizobium</taxon>
    </lineage>
</organism>
<accession>A0A271LGM0</accession>
<name>A0A271LGM0_9HYPH</name>
<evidence type="ECO:0008006" key="4">
    <source>
        <dbReference type="Google" id="ProtNLM"/>
    </source>
</evidence>
<reference evidence="2 3" key="1">
    <citation type="submission" date="2017-08" db="EMBL/GenBank/DDBJ databases">
        <title>Mesorhizobium wenxinae sp. nov., a novel rhizobial species isolated from root nodules of chickpea (Cicer arietinum L.).</title>
        <authorList>
            <person name="Zhang J."/>
        </authorList>
    </citation>
    <scope>NUCLEOTIDE SEQUENCE [LARGE SCALE GENOMIC DNA]</scope>
    <source>
        <strain evidence="2 3">SDW018</strain>
    </source>
</reference>
<proteinExistence type="predicted"/>
<comment type="caution">
    <text evidence="2">The sequence shown here is derived from an EMBL/GenBank/DDBJ whole genome shotgun (WGS) entry which is preliminary data.</text>
</comment>
<dbReference type="Pfam" id="PF09865">
    <property type="entry name" value="DUF2092"/>
    <property type="match status" value="1"/>
</dbReference>
<dbReference type="PIRSF" id="PIRSF012443">
    <property type="entry name" value="UCP012443"/>
    <property type="match status" value="1"/>
</dbReference>
<dbReference type="AlphaFoldDB" id="A0A271LGM0"/>
<keyword evidence="3" id="KW-1185">Reference proteome</keyword>
<evidence type="ECO:0000313" key="2">
    <source>
        <dbReference type="EMBL" id="PAQ06545.1"/>
    </source>
</evidence>
<sequence>MNQAILKLHFRSRPRSIGIAAISIGLALSVSPSWGQNVIDADADGILKAMTNHLKGLQAFTVDYDTDHEIVDLAGQKLQYSASGSVQASRGDGFHMTRKGPFADVELTFDGKIISLYGKGMNVYAQLDSPGASIDEAVEEFRVSTGLDVAGADFLVTDPYTVLTEGVTSGRLVGDAFVGGVECDHLAFRNDDVDWQIWISKGAQKLPVKYVITTKWVTGAPQYSLRFGNWKAGEVDTRLFSFKPPANAKKLERIDSDEVGELVLEGSK</sequence>
<evidence type="ECO:0000256" key="1">
    <source>
        <dbReference type="ARBA" id="ARBA00022729"/>
    </source>
</evidence>
<dbReference type="Gene3D" id="2.50.20.10">
    <property type="entry name" value="Lipoprotein localisation LolA/LolB/LppX"/>
    <property type="match status" value="1"/>
</dbReference>
<dbReference type="InterPro" id="IPR029046">
    <property type="entry name" value="LolA/LolB/LppX"/>
</dbReference>
<evidence type="ECO:0000313" key="3">
    <source>
        <dbReference type="Proteomes" id="UP000216442"/>
    </source>
</evidence>
<dbReference type="OrthoDB" id="116979at2"/>
<protein>
    <recommendedName>
        <fullName evidence="4">DUF2092 domain-containing protein</fullName>
    </recommendedName>
</protein>